<keyword evidence="3" id="KW-1185">Reference proteome</keyword>
<name>A0ABQ9JRG1_9CUCU</name>
<keyword evidence="1" id="KW-0472">Membrane</keyword>
<comment type="caution">
    <text evidence="2">The sequence shown here is derived from an EMBL/GenBank/DDBJ whole genome shotgun (WGS) entry which is preliminary data.</text>
</comment>
<gene>
    <name evidence="2" type="ORF">NQ317_008913</name>
</gene>
<feature type="transmembrane region" description="Helical" evidence="1">
    <location>
        <begin position="12"/>
        <end position="33"/>
    </location>
</feature>
<keyword evidence="1" id="KW-0812">Transmembrane</keyword>
<sequence>MYSVKPIMYSVKLIAVTAAISGITIGFVGGLILENIKEKPGLYPQHIGTSKIQTSKWSLVKRIHLDNLYNNYANIRKLVERLHFSYNSTKYGSTYEKEYKIVTPLPDPLGMEGYDRASDSDIILIDIKYLSVLFNIFSDLRSRRVPKDQEVQREHNKVSSEDQISTKIFTMPETPRTETPTSSTSYTLTDEQMTSLLTSMQQSQLQLLNQLVQNISPIQMRTGNFVDCTARFNGKKEADIEAFLDAVCIYKDCAKVTDENAIRGLPMLLTDEAATYWQGVKSSIHNWEDALKSLRSAYSVKLAPYRVYRELFEREQTDTETTELFVSKARALLAQLPDTEVLSEKIKLDMIYGLLNKRIRKRLTRDSVNTFEELLKGARSIEQSR</sequence>
<organism evidence="2 3">
    <name type="scientific">Molorchus minor</name>
    <dbReference type="NCBI Taxonomy" id="1323400"/>
    <lineage>
        <taxon>Eukaryota</taxon>
        <taxon>Metazoa</taxon>
        <taxon>Ecdysozoa</taxon>
        <taxon>Arthropoda</taxon>
        <taxon>Hexapoda</taxon>
        <taxon>Insecta</taxon>
        <taxon>Pterygota</taxon>
        <taxon>Neoptera</taxon>
        <taxon>Endopterygota</taxon>
        <taxon>Coleoptera</taxon>
        <taxon>Polyphaga</taxon>
        <taxon>Cucujiformia</taxon>
        <taxon>Chrysomeloidea</taxon>
        <taxon>Cerambycidae</taxon>
        <taxon>Lamiinae</taxon>
        <taxon>Monochamini</taxon>
        <taxon>Molorchus</taxon>
    </lineage>
</organism>
<dbReference type="Proteomes" id="UP001162164">
    <property type="component" value="Unassembled WGS sequence"/>
</dbReference>
<accession>A0ABQ9JRG1</accession>
<evidence type="ECO:0000313" key="2">
    <source>
        <dbReference type="EMBL" id="KAJ8980854.1"/>
    </source>
</evidence>
<dbReference type="EMBL" id="JAPWTJ010000227">
    <property type="protein sequence ID" value="KAJ8980854.1"/>
    <property type="molecule type" value="Genomic_DNA"/>
</dbReference>
<evidence type="ECO:0008006" key="4">
    <source>
        <dbReference type="Google" id="ProtNLM"/>
    </source>
</evidence>
<protein>
    <recommendedName>
        <fullName evidence="4">Retrotransposon gag domain-containing protein</fullName>
    </recommendedName>
</protein>
<keyword evidence="1" id="KW-1133">Transmembrane helix</keyword>
<evidence type="ECO:0000256" key="1">
    <source>
        <dbReference type="SAM" id="Phobius"/>
    </source>
</evidence>
<reference evidence="2" key="1">
    <citation type="journal article" date="2023" name="Insect Mol. Biol.">
        <title>Genome sequencing provides insights into the evolution of gene families encoding plant cell wall-degrading enzymes in longhorned beetles.</title>
        <authorList>
            <person name="Shin N.R."/>
            <person name="Okamura Y."/>
            <person name="Kirsch R."/>
            <person name="Pauchet Y."/>
        </authorList>
    </citation>
    <scope>NUCLEOTIDE SEQUENCE</scope>
    <source>
        <strain evidence="2">MMC_N1</strain>
    </source>
</reference>
<evidence type="ECO:0000313" key="3">
    <source>
        <dbReference type="Proteomes" id="UP001162164"/>
    </source>
</evidence>
<proteinExistence type="predicted"/>